<keyword evidence="1" id="KW-0732">Signal</keyword>
<feature type="chain" id="PRO_5029638320" evidence="1">
    <location>
        <begin position="27"/>
        <end position="175"/>
    </location>
</feature>
<feature type="signal peptide" evidence="1">
    <location>
        <begin position="1"/>
        <end position="26"/>
    </location>
</feature>
<reference evidence="2 3" key="1">
    <citation type="submission" date="2019-08" db="EMBL/GenBank/DDBJ databases">
        <title>In-depth cultivation of the pig gut microbiome towards novel bacterial diversity and tailored functional studies.</title>
        <authorList>
            <person name="Wylensek D."/>
            <person name="Hitch T.C.A."/>
            <person name="Clavel T."/>
        </authorList>
    </citation>
    <scope>NUCLEOTIDE SEQUENCE [LARGE SCALE GENOMIC DNA]</scope>
    <source>
        <strain evidence="2 3">RF-GAM-744-WT-7</strain>
    </source>
</reference>
<sequence length="175" mass="18654">MAALRKLAAGAAALGLSTLMAGTAFASAGQWIGSQQHYNIYSVNQPLTVTSTFLAPSSVTTMYKATAVNVSMVGYSQTVKQEDMPLCYTLPFGTRYAACTPFYEEVQNQTVSGDAMGSFLTVDAQGGYIGTVYTAEISAKGEFTVEHRFPDGVASAIYNDPGYDTISVSFVKKPY</sequence>
<evidence type="ECO:0000313" key="2">
    <source>
        <dbReference type="EMBL" id="MST48770.1"/>
    </source>
</evidence>
<organism evidence="2 3">
    <name type="scientific">Mobiluncus porci</name>
    <dbReference type="NCBI Taxonomy" id="2652278"/>
    <lineage>
        <taxon>Bacteria</taxon>
        <taxon>Bacillati</taxon>
        <taxon>Actinomycetota</taxon>
        <taxon>Actinomycetes</taxon>
        <taxon>Actinomycetales</taxon>
        <taxon>Actinomycetaceae</taxon>
        <taxon>Mobiluncus</taxon>
    </lineage>
</organism>
<proteinExistence type="predicted"/>
<gene>
    <name evidence="2" type="ORF">FYJ63_00590</name>
</gene>
<dbReference type="Proteomes" id="UP000442535">
    <property type="component" value="Unassembled WGS sequence"/>
</dbReference>
<comment type="caution">
    <text evidence="2">The sequence shown here is derived from an EMBL/GenBank/DDBJ whole genome shotgun (WGS) entry which is preliminary data.</text>
</comment>
<name>A0A7K0K149_9ACTO</name>
<evidence type="ECO:0000313" key="3">
    <source>
        <dbReference type="Proteomes" id="UP000442535"/>
    </source>
</evidence>
<keyword evidence="3" id="KW-1185">Reference proteome</keyword>
<evidence type="ECO:0000256" key="1">
    <source>
        <dbReference type="SAM" id="SignalP"/>
    </source>
</evidence>
<dbReference type="RefSeq" id="WP_154542751.1">
    <property type="nucleotide sequence ID" value="NZ_VUMY01000001.1"/>
</dbReference>
<dbReference type="AlphaFoldDB" id="A0A7K0K149"/>
<protein>
    <submittedName>
        <fullName evidence="2">Uncharacterized protein</fullName>
    </submittedName>
</protein>
<dbReference type="EMBL" id="VUMY01000001">
    <property type="protein sequence ID" value="MST48770.1"/>
    <property type="molecule type" value="Genomic_DNA"/>
</dbReference>
<accession>A0A7K0K149</accession>